<evidence type="ECO:0000256" key="2">
    <source>
        <dbReference type="ARBA" id="ARBA00007639"/>
    </source>
</evidence>
<evidence type="ECO:0000313" key="7">
    <source>
        <dbReference type="Proteomes" id="UP001165368"/>
    </source>
</evidence>
<comment type="subcellular location">
    <subcellularLocation>
        <location evidence="1">Cell envelope</location>
    </subcellularLocation>
</comment>
<organism evidence="6 7">
    <name type="scientific">Arthrobacter hankyongi</name>
    <dbReference type="NCBI Taxonomy" id="2904801"/>
    <lineage>
        <taxon>Bacteria</taxon>
        <taxon>Bacillati</taxon>
        <taxon>Actinomycetota</taxon>
        <taxon>Actinomycetes</taxon>
        <taxon>Micrococcales</taxon>
        <taxon>Micrococcaceae</taxon>
        <taxon>Arthrobacter</taxon>
    </lineage>
</organism>
<dbReference type="PANTHER" id="PTHR46847:SF1">
    <property type="entry name" value="D-ALLOSE-BINDING PERIPLASMIC PROTEIN-RELATED"/>
    <property type="match status" value="1"/>
</dbReference>
<dbReference type="Pfam" id="PF13407">
    <property type="entry name" value="Peripla_BP_4"/>
    <property type="match status" value="1"/>
</dbReference>
<keyword evidence="3 4" id="KW-0732">Signal</keyword>
<keyword evidence="7" id="KW-1185">Reference proteome</keyword>
<dbReference type="Gene3D" id="3.40.50.2300">
    <property type="match status" value="2"/>
</dbReference>
<reference evidence="6" key="1">
    <citation type="submission" date="2022-01" db="EMBL/GenBank/DDBJ databases">
        <authorList>
            <person name="Jo J.-H."/>
            <person name="Im W.-T."/>
        </authorList>
    </citation>
    <scope>NUCLEOTIDE SEQUENCE</scope>
    <source>
        <strain evidence="6">I2-34</strain>
    </source>
</reference>
<name>A0ABS9LDQ6_9MICC</name>
<dbReference type="Proteomes" id="UP001165368">
    <property type="component" value="Unassembled WGS sequence"/>
</dbReference>
<accession>A0ABS9LDQ6</accession>
<dbReference type="PROSITE" id="PS51257">
    <property type="entry name" value="PROKAR_LIPOPROTEIN"/>
    <property type="match status" value="1"/>
</dbReference>
<comment type="caution">
    <text evidence="6">The sequence shown here is derived from an EMBL/GenBank/DDBJ whole genome shotgun (WGS) entry which is preliminary data.</text>
</comment>
<protein>
    <submittedName>
        <fullName evidence="6">Sugar ABC transporter substrate-binding protein</fullName>
    </submittedName>
</protein>
<feature type="domain" description="Periplasmic binding protein" evidence="5">
    <location>
        <begin position="42"/>
        <end position="271"/>
    </location>
</feature>
<evidence type="ECO:0000313" key="6">
    <source>
        <dbReference type="EMBL" id="MCG2624818.1"/>
    </source>
</evidence>
<feature type="chain" id="PRO_5045680080" evidence="4">
    <location>
        <begin position="29"/>
        <end position="327"/>
    </location>
</feature>
<dbReference type="EMBL" id="JAKLTQ010000032">
    <property type="protein sequence ID" value="MCG2624818.1"/>
    <property type="molecule type" value="Genomic_DNA"/>
</dbReference>
<evidence type="ECO:0000259" key="5">
    <source>
        <dbReference type="Pfam" id="PF13407"/>
    </source>
</evidence>
<feature type="signal peptide" evidence="4">
    <location>
        <begin position="1"/>
        <end position="28"/>
    </location>
</feature>
<comment type="similarity">
    <text evidence="2">Belongs to the bacterial solute-binding protein 2 family.</text>
</comment>
<sequence>MKSRMIPFLAAAGLAASLVLSGCGSAGAEGTDSGSKGKGAVAMSFAGLDIQIWVDELAYMKPAIEKAGYELLSDDPQWNIQNQVSSWESWIQRGDVKAIMGYPVQSDSMAAVTEQANAASIPVVGYATQWDGIKAALVIDNFQDGVRLGEEAGKWIVGKFGKAEVPVGLFSYYETDLGRDRTEGIKKGLKNAGANVKIADMPALTVEDGMENARNQLSANPDTKVWLSTGDGQMVGAYRALTEHGVDPHDPDYLLGALDATNESLDLIKEPKGIWRLGYILPAKELAEKNVELLLGAAEGTLKGNINIASTRVTPENADQFYTQKVK</sequence>
<dbReference type="RefSeq" id="WP_237827240.1">
    <property type="nucleotide sequence ID" value="NZ_JAKLTQ010000032.1"/>
</dbReference>
<evidence type="ECO:0000256" key="1">
    <source>
        <dbReference type="ARBA" id="ARBA00004196"/>
    </source>
</evidence>
<dbReference type="InterPro" id="IPR025997">
    <property type="entry name" value="SBP_2_dom"/>
</dbReference>
<gene>
    <name evidence="6" type="ORF">LVY72_23290</name>
</gene>
<evidence type="ECO:0000256" key="4">
    <source>
        <dbReference type="SAM" id="SignalP"/>
    </source>
</evidence>
<proteinExistence type="inferred from homology"/>
<dbReference type="InterPro" id="IPR028082">
    <property type="entry name" value="Peripla_BP_I"/>
</dbReference>
<dbReference type="SUPFAM" id="SSF53822">
    <property type="entry name" value="Periplasmic binding protein-like I"/>
    <property type="match status" value="1"/>
</dbReference>
<evidence type="ECO:0000256" key="3">
    <source>
        <dbReference type="ARBA" id="ARBA00022729"/>
    </source>
</evidence>
<dbReference type="CDD" id="cd01536">
    <property type="entry name" value="PBP1_ABC_sugar_binding-like"/>
    <property type="match status" value="1"/>
</dbReference>
<dbReference type="PANTHER" id="PTHR46847">
    <property type="entry name" value="D-ALLOSE-BINDING PERIPLASMIC PROTEIN-RELATED"/>
    <property type="match status" value="1"/>
</dbReference>